<evidence type="ECO:0000256" key="1">
    <source>
        <dbReference type="ARBA" id="ARBA00004496"/>
    </source>
</evidence>
<gene>
    <name evidence="7" type="ORF">Kalk_03090</name>
</gene>
<evidence type="ECO:0000259" key="6">
    <source>
        <dbReference type="Pfam" id="PF00582"/>
    </source>
</evidence>
<dbReference type="SUPFAM" id="SSF52402">
    <property type="entry name" value="Adenine nucleotide alpha hydrolases-like"/>
    <property type="match status" value="1"/>
</dbReference>
<comment type="similarity">
    <text evidence="2 5">Belongs to the universal stress protein A family.</text>
</comment>
<dbReference type="EMBL" id="CP022684">
    <property type="protein sequence ID" value="AUM11469.1"/>
    <property type="molecule type" value="Genomic_DNA"/>
</dbReference>
<dbReference type="Gene3D" id="3.40.50.620">
    <property type="entry name" value="HUPs"/>
    <property type="match status" value="1"/>
</dbReference>
<evidence type="ECO:0000256" key="3">
    <source>
        <dbReference type="ARBA" id="ARBA00011738"/>
    </source>
</evidence>
<name>A0A2K9LGI9_9GAMM</name>
<feature type="domain" description="UspA" evidence="6">
    <location>
        <begin position="4"/>
        <end position="141"/>
    </location>
</feature>
<dbReference type="InterPro" id="IPR006015">
    <property type="entry name" value="Universal_stress_UspA"/>
</dbReference>
<dbReference type="GO" id="GO:0005737">
    <property type="term" value="C:cytoplasm"/>
    <property type="evidence" value="ECO:0007669"/>
    <property type="project" value="UniProtKB-SubCell"/>
</dbReference>
<dbReference type="PANTHER" id="PTHR46268:SF23">
    <property type="entry name" value="UNIVERSAL STRESS PROTEIN A-RELATED"/>
    <property type="match status" value="1"/>
</dbReference>
<dbReference type="RefSeq" id="WP_101892809.1">
    <property type="nucleotide sequence ID" value="NZ_CP022684.1"/>
</dbReference>
<organism evidence="7 8">
    <name type="scientific">Ketobacter alkanivorans</name>
    <dbReference type="NCBI Taxonomy" id="1917421"/>
    <lineage>
        <taxon>Bacteria</taxon>
        <taxon>Pseudomonadati</taxon>
        <taxon>Pseudomonadota</taxon>
        <taxon>Gammaproteobacteria</taxon>
        <taxon>Pseudomonadales</taxon>
        <taxon>Ketobacteraceae</taxon>
        <taxon>Ketobacter</taxon>
    </lineage>
</organism>
<keyword evidence="4 5" id="KW-0963">Cytoplasm</keyword>
<dbReference type="InterPro" id="IPR014729">
    <property type="entry name" value="Rossmann-like_a/b/a_fold"/>
</dbReference>
<proteinExistence type="inferred from homology"/>
<dbReference type="PRINTS" id="PR01438">
    <property type="entry name" value="UNVRSLSTRESS"/>
</dbReference>
<dbReference type="KEGG" id="kak:Kalk_03090"/>
<accession>A0A2K9LGI9</accession>
<dbReference type="PIRSF" id="PIRSF006276">
    <property type="entry name" value="UspA"/>
    <property type="match status" value="1"/>
</dbReference>
<comment type="subunit">
    <text evidence="3">Homodimer.</text>
</comment>
<dbReference type="PANTHER" id="PTHR46268">
    <property type="entry name" value="STRESS RESPONSE PROTEIN NHAX"/>
    <property type="match status" value="1"/>
</dbReference>
<evidence type="ECO:0000256" key="4">
    <source>
        <dbReference type="ARBA" id="ARBA00022490"/>
    </source>
</evidence>
<protein>
    <recommendedName>
        <fullName evidence="5">Universal stress protein</fullName>
    </recommendedName>
</protein>
<comment type="subcellular location">
    <subcellularLocation>
        <location evidence="1 5">Cytoplasm</location>
    </subcellularLocation>
</comment>
<reference evidence="8" key="1">
    <citation type="submission" date="2017-08" db="EMBL/GenBank/DDBJ databases">
        <title>Direct submision.</title>
        <authorList>
            <person name="Kim S.-J."/>
            <person name="Rhee S.-K."/>
        </authorList>
    </citation>
    <scope>NUCLEOTIDE SEQUENCE [LARGE SCALE GENOMIC DNA]</scope>
    <source>
        <strain evidence="8">GI5</strain>
    </source>
</reference>
<dbReference type="Proteomes" id="UP000235116">
    <property type="component" value="Chromosome"/>
</dbReference>
<sequence>MGQYNHILLAADFNNESEIVEKRAAALKGTFSATLSIVHVLEPISIAYGGEFPVDLGDLHKELEKQALSQLRELGQKLGVPEDRQHLEVGITEKEVLRVAKDNSVDLIVMGSHGRHGLALLLGSTANAVLHHADIDVLAVRVSKNSK</sequence>
<evidence type="ECO:0000256" key="5">
    <source>
        <dbReference type="PIRNR" id="PIRNR006276"/>
    </source>
</evidence>
<dbReference type="InterPro" id="IPR006016">
    <property type="entry name" value="UspA"/>
</dbReference>
<dbReference type="Pfam" id="PF00582">
    <property type="entry name" value="Usp"/>
    <property type="match status" value="1"/>
</dbReference>
<dbReference type="OrthoDB" id="9792500at2"/>
<evidence type="ECO:0000313" key="8">
    <source>
        <dbReference type="Proteomes" id="UP000235116"/>
    </source>
</evidence>
<evidence type="ECO:0000313" key="7">
    <source>
        <dbReference type="EMBL" id="AUM11469.1"/>
    </source>
</evidence>
<dbReference type="AlphaFoldDB" id="A0A2K9LGI9"/>
<evidence type="ECO:0000256" key="2">
    <source>
        <dbReference type="ARBA" id="ARBA00008791"/>
    </source>
</evidence>
<keyword evidence="8" id="KW-1185">Reference proteome</keyword>